<dbReference type="InterPro" id="IPR011112">
    <property type="entry name" value="Rho-like_N"/>
</dbReference>
<dbReference type="Gene3D" id="1.10.720.10">
    <property type="match status" value="1"/>
</dbReference>
<feature type="domain" description="Rho termination factor-like N-terminal" evidence="2">
    <location>
        <begin position="19"/>
        <end position="59"/>
    </location>
</feature>
<organism evidence="3 4">
    <name type="scientific">Arthrobacter burdickii</name>
    <dbReference type="NCBI Taxonomy" id="3035920"/>
    <lineage>
        <taxon>Bacteria</taxon>
        <taxon>Bacillati</taxon>
        <taxon>Actinomycetota</taxon>
        <taxon>Actinomycetes</taxon>
        <taxon>Micrococcales</taxon>
        <taxon>Micrococcaceae</taxon>
        <taxon>Arthrobacter</taxon>
    </lineage>
</organism>
<name>A0ABT8JYE6_9MICC</name>
<dbReference type="InterPro" id="IPR036269">
    <property type="entry name" value="Rho_N_sf"/>
</dbReference>
<feature type="compositionally biased region" description="Polar residues" evidence="1">
    <location>
        <begin position="1"/>
        <end position="15"/>
    </location>
</feature>
<feature type="compositionally biased region" description="Basic and acidic residues" evidence="1">
    <location>
        <begin position="56"/>
        <end position="75"/>
    </location>
</feature>
<reference evidence="3" key="1">
    <citation type="submission" date="2023-06" db="EMBL/GenBank/DDBJ databases">
        <title>MT1 and MT2 Draft Genomes of Novel Species.</title>
        <authorList>
            <person name="Venkateswaran K."/>
        </authorList>
    </citation>
    <scope>NUCLEOTIDE SEQUENCE</scope>
    <source>
        <strain evidence="3">IIF3SC-B10</strain>
    </source>
</reference>
<dbReference type="Proteomes" id="UP001174209">
    <property type="component" value="Unassembled WGS sequence"/>
</dbReference>
<evidence type="ECO:0000313" key="3">
    <source>
        <dbReference type="EMBL" id="MDN4610188.1"/>
    </source>
</evidence>
<dbReference type="RefSeq" id="WP_301225169.1">
    <property type="nucleotide sequence ID" value="NZ_JAROCG010000001.1"/>
</dbReference>
<proteinExistence type="predicted"/>
<dbReference type="EMBL" id="JAROCG010000001">
    <property type="protein sequence ID" value="MDN4610188.1"/>
    <property type="molecule type" value="Genomic_DNA"/>
</dbReference>
<evidence type="ECO:0000313" key="4">
    <source>
        <dbReference type="Proteomes" id="UP001174209"/>
    </source>
</evidence>
<evidence type="ECO:0000256" key="1">
    <source>
        <dbReference type="SAM" id="MobiDB-lite"/>
    </source>
</evidence>
<sequence>MADEPGNQTPNTPDVSETELREMKVDELREEAKEEGLSGTSGMRKGELVDAVAQAKQEHADGSGAEDPKAGKDSGGEPADASEDVGAGPDGGRIRTGPETSKSLKYSQEITSPDEDPEREGRSLATTHHEVIKQWAEARNARPATVEGTDHGDHLGVLRFDFNEDTDKLRHVSWEEWFRTFDERQLNFIYQEQRKDGNQSNFFILESPNREDA</sequence>
<comment type="caution">
    <text evidence="3">The sequence shown here is derived from an EMBL/GenBank/DDBJ whole genome shotgun (WGS) entry which is preliminary data.</text>
</comment>
<protein>
    <submittedName>
        <fullName evidence="3">Rho termination factor N-terminal domain-containing protein</fullName>
    </submittedName>
</protein>
<evidence type="ECO:0000259" key="2">
    <source>
        <dbReference type="SMART" id="SM00959"/>
    </source>
</evidence>
<feature type="region of interest" description="Disordered" evidence="1">
    <location>
        <begin position="1"/>
        <end position="127"/>
    </location>
</feature>
<keyword evidence="4" id="KW-1185">Reference proteome</keyword>
<dbReference type="SMART" id="SM00959">
    <property type="entry name" value="Rho_N"/>
    <property type="match status" value="1"/>
</dbReference>
<dbReference type="Pfam" id="PF07498">
    <property type="entry name" value="Rho_N"/>
    <property type="match status" value="1"/>
</dbReference>
<gene>
    <name evidence="3" type="ORF">P5G52_04835</name>
</gene>
<feature type="compositionally biased region" description="Polar residues" evidence="1">
    <location>
        <begin position="98"/>
        <end position="111"/>
    </location>
</feature>
<accession>A0ABT8JYE6</accession>
<dbReference type="SUPFAM" id="SSF68912">
    <property type="entry name" value="Rho N-terminal domain-like"/>
    <property type="match status" value="1"/>
</dbReference>
<feature type="compositionally biased region" description="Basic and acidic residues" evidence="1">
    <location>
        <begin position="18"/>
        <end position="36"/>
    </location>
</feature>